<reference evidence="2 3" key="1">
    <citation type="submission" date="2017-03" db="EMBL/GenBank/DDBJ databases">
        <title>Genome Survey of Euroglyphus maynei.</title>
        <authorList>
            <person name="Arlian L.G."/>
            <person name="Morgan M.S."/>
            <person name="Rider S.D."/>
        </authorList>
    </citation>
    <scope>NUCLEOTIDE SEQUENCE [LARGE SCALE GENOMIC DNA]</scope>
    <source>
        <strain evidence="2">Arlian Lab</strain>
        <tissue evidence="2">Whole body</tissue>
    </source>
</reference>
<feature type="compositionally biased region" description="Polar residues" evidence="1">
    <location>
        <begin position="20"/>
        <end position="30"/>
    </location>
</feature>
<feature type="region of interest" description="Disordered" evidence="1">
    <location>
        <begin position="139"/>
        <end position="183"/>
    </location>
</feature>
<dbReference type="Proteomes" id="UP000194236">
    <property type="component" value="Unassembled WGS sequence"/>
</dbReference>
<comment type="caution">
    <text evidence="2">The sequence shown here is derived from an EMBL/GenBank/DDBJ whole genome shotgun (WGS) entry which is preliminary data.</text>
</comment>
<evidence type="ECO:0000313" key="3">
    <source>
        <dbReference type="Proteomes" id="UP000194236"/>
    </source>
</evidence>
<dbReference type="OrthoDB" id="271595at2759"/>
<name>A0A1Y3BKG6_EURMA</name>
<evidence type="ECO:0000313" key="2">
    <source>
        <dbReference type="EMBL" id="OTF81449.1"/>
    </source>
</evidence>
<organism evidence="2 3">
    <name type="scientific">Euroglyphus maynei</name>
    <name type="common">Mayne's house dust mite</name>
    <dbReference type="NCBI Taxonomy" id="6958"/>
    <lineage>
        <taxon>Eukaryota</taxon>
        <taxon>Metazoa</taxon>
        <taxon>Ecdysozoa</taxon>
        <taxon>Arthropoda</taxon>
        <taxon>Chelicerata</taxon>
        <taxon>Arachnida</taxon>
        <taxon>Acari</taxon>
        <taxon>Acariformes</taxon>
        <taxon>Sarcoptiformes</taxon>
        <taxon>Astigmata</taxon>
        <taxon>Psoroptidia</taxon>
        <taxon>Analgoidea</taxon>
        <taxon>Pyroglyphidae</taxon>
        <taxon>Pyroglyphinae</taxon>
        <taxon>Euroglyphus</taxon>
    </lineage>
</organism>
<sequence length="183" mass="20650">MISVRKGSALKQDSIEKSEPLQTKIVSTCHENGPTDKTPPAKPKAIDVAKFAKKLLRQRSFSADYQPENVKLQPDLPRRFSASPNIETHRYNNVDHIPHNQQISMDSEESFVTIIPANSNAKRESINISDNMTEFDLEEEDDDECTTDLIMSPNDNYSCSSEEEDAYCESLDNDTSDDTTKTM</sequence>
<gene>
    <name evidence="2" type="ORF">BLA29_009663</name>
</gene>
<dbReference type="AlphaFoldDB" id="A0A1Y3BKG6"/>
<feature type="compositionally biased region" description="Acidic residues" evidence="1">
    <location>
        <begin position="161"/>
        <end position="177"/>
    </location>
</feature>
<accession>A0A1Y3BKG6</accession>
<keyword evidence="3" id="KW-1185">Reference proteome</keyword>
<feature type="region of interest" description="Disordered" evidence="1">
    <location>
        <begin position="1"/>
        <end position="43"/>
    </location>
</feature>
<protein>
    <submittedName>
        <fullName evidence="2">Uncharacterized protein</fullName>
    </submittedName>
</protein>
<dbReference type="EMBL" id="MUJZ01013546">
    <property type="protein sequence ID" value="OTF81449.1"/>
    <property type="molecule type" value="Genomic_DNA"/>
</dbReference>
<evidence type="ECO:0000256" key="1">
    <source>
        <dbReference type="SAM" id="MobiDB-lite"/>
    </source>
</evidence>
<proteinExistence type="predicted"/>